<accession>A0AAN4TP50</accession>
<reference evidence="1 2" key="1">
    <citation type="submission" date="2018-04" db="EMBL/GenBank/DDBJ databases">
        <title>Draft genome sequence of Pseudomonas syringae pv. actinidiae biovar 3 strains isolated from kiwifruit in Kagawa prefecture.</title>
        <authorList>
            <person name="Tabuchi M."/>
            <person name="Saito M."/>
            <person name="Fujiwara S."/>
            <person name="Sasa N."/>
            <person name="Akimitsu K."/>
            <person name="Gomi K."/>
            <person name="Konishi-Sugita S."/>
            <person name="Hamano K."/>
            <person name="Kataoka I."/>
        </authorList>
    </citation>
    <scope>NUCLEOTIDE SEQUENCE [LARGE SCALE GENOMIC DNA]</scope>
    <source>
        <strain evidence="1 2">MAFF212211</strain>
    </source>
</reference>
<dbReference type="AlphaFoldDB" id="A0AAN4TP50"/>
<dbReference type="EMBL" id="BGKA01000260">
    <property type="protein sequence ID" value="GBH20521.1"/>
    <property type="molecule type" value="Genomic_DNA"/>
</dbReference>
<comment type="caution">
    <text evidence="1">The sequence shown here is derived from an EMBL/GenBank/DDBJ whole genome shotgun (WGS) entry which is preliminary data.</text>
</comment>
<dbReference type="InterPro" id="IPR008886">
    <property type="entry name" value="UPF0227/Esterase_YqiA"/>
</dbReference>
<dbReference type="Gene3D" id="3.40.50.1820">
    <property type="entry name" value="alpha/beta hydrolase"/>
    <property type="match status" value="1"/>
</dbReference>
<dbReference type="SUPFAM" id="SSF53474">
    <property type="entry name" value="alpha/beta-Hydrolases"/>
    <property type="match status" value="1"/>
</dbReference>
<dbReference type="InterPro" id="IPR029058">
    <property type="entry name" value="AB_hydrolase_fold"/>
</dbReference>
<evidence type="ECO:0000313" key="2">
    <source>
        <dbReference type="Proteomes" id="UP000248291"/>
    </source>
</evidence>
<dbReference type="Proteomes" id="UP000248291">
    <property type="component" value="Unassembled WGS sequence"/>
</dbReference>
<proteinExistence type="predicted"/>
<gene>
    <name evidence="1" type="ORF">KPSA3_06554</name>
</gene>
<protein>
    <submittedName>
        <fullName evidence="1">Predicted esterase YcpF</fullName>
    </submittedName>
</protein>
<dbReference type="PANTHER" id="PTHR35602:SF3">
    <property type="entry name" value="ESTERASE YQIA"/>
    <property type="match status" value="1"/>
</dbReference>
<name>A0AAN4TP50_PSESF</name>
<dbReference type="PANTHER" id="PTHR35602">
    <property type="entry name" value="ESTERASE YQIA-RELATED"/>
    <property type="match status" value="1"/>
</dbReference>
<dbReference type="Pfam" id="PF05728">
    <property type="entry name" value="UPF0227"/>
    <property type="match status" value="1"/>
</dbReference>
<sequence>MTSDTPALLYIHGLNSSAQSKKACQLIALMKSLGLADRLQVPELHHHPRQAMLQLESAIEALGRPLLVGSSLGGYYATHLAQRHGLKAVLINPAVNPHQLFDGFLGMQQNLYTGEQWQLTEDHIQALAELEVPAPQDPQQFQVWLQTGDETLDYRRAEKFYRACALRIQAGGDHSFQGFAERLPALLSFAGCTRSAARDRLVGAISEAVDVRSHERKNIELPKFHERLITRTHGQSQR</sequence>
<organism evidence="1 2">
    <name type="scientific">Pseudomonas syringae pv. actinidiae</name>
    <dbReference type="NCBI Taxonomy" id="103796"/>
    <lineage>
        <taxon>Bacteria</taxon>
        <taxon>Pseudomonadati</taxon>
        <taxon>Pseudomonadota</taxon>
        <taxon>Gammaproteobacteria</taxon>
        <taxon>Pseudomonadales</taxon>
        <taxon>Pseudomonadaceae</taxon>
        <taxon>Pseudomonas</taxon>
        <taxon>Pseudomonas syringae</taxon>
    </lineage>
</organism>
<evidence type="ECO:0000313" key="1">
    <source>
        <dbReference type="EMBL" id="GBH20521.1"/>
    </source>
</evidence>